<proteinExistence type="predicted"/>
<dbReference type="Proteomes" id="UP000003028">
    <property type="component" value="Unassembled WGS sequence"/>
</dbReference>
<accession>E7FVD3</accession>
<sequence length="70" mass="7971">MCNNKIKDKTEGLMMGRPKGGLNNKWTYEDRIKVVTRYTDEHISAAKLSQVLKERLMGGLIDSCAMVKRV</sequence>
<protein>
    <submittedName>
        <fullName evidence="1">Uncharacterized protein</fullName>
    </submittedName>
</protein>
<reference evidence="1" key="1">
    <citation type="submission" date="2011-01" db="EMBL/GenBank/DDBJ databases">
        <authorList>
            <person name="Muzny D."/>
            <person name="Qin X."/>
            <person name="Buhay C."/>
            <person name="Dugan-Rocha S."/>
            <person name="Ding Y."/>
            <person name="Chen G."/>
            <person name="Hawes A."/>
            <person name="Holder M."/>
            <person name="Jhangiani S."/>
            <person name="Johnson A."/>
            <person name="Khan Z."/>
            <person name="Li Z."/>
            <person name="Liu W."/>
            <person name="Liu X."/>
            <person name="Perez L."/>
            <person name="Shen H."/>
            <person name="Wang Q."/>
            <person name="Watt J."/>
            <person name="Xi L."/>
            <person name="Xin Y."/>
            <person name="Zhou J."/>
            <person name="Deng J."/>
            <person name="Jiang H."/>
            <person name="Liu Y."/>
            <person name="Qu J."/>
            <person name="Song X.-Z."/>
            <person name="Zhang L."/>
            <person name="Villasana D."/>
            <person name="Johnson A."/>
            <person name="Liu J."/>
            <person name="Liyanage D."/>
            <person name="Lorensuhewa L."/>
            <person name="Robinson T."/>
            <person name="Song A."/>
            <person name="Song B.-B."/>
            <person name="Dinh H."/>
            <person name="Thornton R."/>
            <person name="Coyle M."/>
            <person name="Francisco L."/>
            <person name="Jackson L."/>
            <person name="Javaid M."/>
            <person name="Korchina V."/>
            <person name="Kovar C."/>
            <person name="Mata R."/>
            <person name="Mathew T."/>
            <person name="Ngo R."/>
            <person name="Nguyen L."/>
            <person name="Nguyen N."/>
            <person name="Okwuonu G."/>
            <person name="Ongeri F."/>
            <person name="Pham C."/>
            <person name="Simmons D."/>
            <person name="Wilczek-Boney K."/>
            <person name="Hale W."/>
            <person name="Jakkamsetti A."/>
            <person name="Pham P."/>
            <person name="Ruth R."/>
            <person name="San Lucas F."/>
            <person name="Warren J."/>
            <person name="Zhang J."/>
            <person name="Zhao Z."/>
            <person name="Zhou C."/>
            <person name="Zhu D."/>
            <person name="Lee S."/>
            <person name="Bess C."/>
            <person name="Blankenburg K."/>
            <person name="Forbes L."/>
            <person name="Fu Q."/>
            <person name="Gubbala S."/>
            <person name="Hirani K."/>
            <person name="Jayaseelan J.C."/>
            <person name="Lara F."/>
            <person name="Munidasa M."/>
            <person name="Palculict T."/>
            <person name="Patil S."/>
            <person name="Pu L.-L."/>
            <person name="Saada N."/>
            <person name="Tang L."/>
            <person name="Weissenberger G."/>
            <person name="Zhu Y."/>
            <person name="Hemphill L."/>
            <person name="Shang Y."/>
            <person name="Youmans B."/>
            <person name="Ayvaz T."/>
            <person name="Ross M."/>
            <person name="Santibanez J."/>
            <person name="Aqrawi P."/>
            <person name="Gross S."/>
            <person name="Joshi V."/>
            <person name="Fowler G."/>
            <person name="Nazareth L."/>
            <person name="Reid J."/>
            <person name="Worley K."/>
            <person name="Petrosino J."/>
            <person name="Highlander S."/>
            <person name="Gibbs R."/>
        </authorList>
    </citation>
    <scope>NUCLEOTIDE SEQUENCE [LARGE SCALE GENOMIC DNA]</scope>
    <source>
        <strain evidence="1">ATCC 19414</strain>
    </source>
</reference>
<evidence type="ECO:0000313" key="1">
    <source>
        <dbReference type="EMBL" id="EFY08853.1"/>
    </source>
</evidence>
<organism evidence="1 2">
    <name type="scientific">Erysipelothrix rhusiopathiae ATCC 19414</name>
    <dbReference type="NCBI Taxonomy" id="525280"/>
    <lineage>
        <taxon>Bacteria</taxon>
        <taxon>Bacillati</taxon>
        <taxon>Bacillota</taxon>
        <taxon>Erysipelotrichia</taxon>
        <taxon>Erysipelotrichales</taxon>
        <taxon>Erysipelotrichaceae</taxon>
        <taxon>Erysipelothrix</taxon>
    </lineage>
</organism>
<comment type="caution">
    <text evidence="1">The sequence shown here is derived from an EMBL/GenBank/DDBJ whole genome shotgun (WGS) entry which is preliminary data.</text>
</comment>
<keyword evidence="2" id="KW-1185">Reference proteome</keyword>
<evidence type="ECO:0000313" key="2">
    <source>
        <dbReference type="Proteomes" id="UP000003028"/>
    </source>
</evidence>
<name>E7FVD3_ERYRH</name>
<dbReference type="AlphaFoldDB" id="E7FVD3"/>
<dbReference type="EMBL" id="ACLK02000002">
    <property type="protein sequence ID" value="EFY08853.1"/>
    <property type="molecule type" value="Genomic_DNA"/>
</dbReference>
<gene>
    <name evidence="1" type="ORF">HMPREF0357_10960</name>
</gene>